<keyword evidence="2" id="KW-1185">Reference proteome</keyword>
<proteinExistence type="predicted"/>
<gene>
    <name evidence="1" type="ORF">LG219_05330</name>
</gene>
<organism evidence="1 2">
    <name type="scientific">Deefgea salmonis</name>
    <dbReference type="NCBI Taxonomy" id="2875502"/>
    <lineage>
        <taxon>Bacteria</taxon>
        <taxon>Pseudomonadati</taxon>
        <taxon>Pseudomonadota</taxon>
        <taxon>Betaproteobacteria</taxon>
        <taxon>Neisseriales</taxon>
        <taxon>Chitinibacteraceae</taxon>
        <taxon>Deefgea</taxon>
    </lineage>
</organism>
<reference evidence="1 2" key="1">
    <citation type="submission" date="2021-10" db="EMBL/GenBank/DDBJ databases">
        <authorList>
            <person name="Chen M."/>
        </authorList>
    </citation>
    <scope>NUCLEOTIDE SEQUENCE [LARGE SCALE GENOMIC DNA]</scope>
    <source>
        <strain evidence="1 2">H3-26</strain>
    </source>
</reference>
<sequence length="232" mass="26885">MSRSLVLSDELLEVYYDFLNCKCDPEKAKALLCYYSGSHLTNVSQLRRIGKEDAALHAQLAQAGYTNQTLTELAETTKYRMVLSTNDDTYPNFNVNNKIFRREFCFNYGVGEDRANLIRYIKELCMSANTIVAYDIYFFQSKNERLWKQLFNLFPNRKMSIINCSSQMNGITGKVKALCNSWTIKSDTKKTYDGLHDRYLRIDDSVEVVFSSGFEYLFDKNKELSCIVKVLN</sequence>
<protein>
    <recommendedName>
        <fullName evidence="3">MITD1 C-terminal phospholipase D-like domain-containing protein</fullName>
    </recommendedName>
</protein>
<accession>A0ABS8BJ13</accession>
<dbReference type="EMBL" id="JAJAWG010000002">
    <property type="protein sequence ID" value="MCB5195709.1"/>
    <property type="molecule type" value="Genomic_DNA"/>
</dbReference>
<name>A0ABS8BJ13_9NEIS</name>
<comment type="caution">
    <text evidence="1">The sequence shown here is derived from an EMBL/GenBank/DDBJ whole genome shotgun (WGS) entry which is preliminary data.</text>
</comment>
<dbReference type="RefSeq" id="WP_226763499.1">
    <property type="nucleotide sequence ID" value="NZ_JAJAWG010000002.1"/>
</dbReference>
<evidence type="ECO:0000313" key="1">
    <source>
        <dbReference type="EMBL" id="MCB5195709.1"/>
    </source>
</evidence>
<evidence type="ECO:0000313" key="2">
    <source>
        <dbReference type="Proteomes" id="UP001198034"/>
    </source>
</evidence>
<dbReference type="Proteomes" id="UP001198034">
    <property type="component" value="Unassembled WGS sequence"/>
</dbReference>
<evidence type="ECO:0008006" key="3">
    <source>
        <dbReference type="Google" id="ProtNLM"/>
    </source>
</evidence>